<name>C5M5A2_CANTT</name>
<sequence>MSLPSIQSIGQADISKLTSSQVIIDLKSILKELIENSIDANADKIDITFTNYGIDSIQVQDNGKGIQQGDFETICLRGHTSKIVNFEDLNNLSTLGFRGEALNSICSLSNKLTITTTNGEFYPKCHLLHYDNEGKLIKHDRKVGGMNYKSGCSVLIDKLFYNLPVRLKNFIKTSKREFHKAINFVINYLIIFPEIKFTVYNIVNGKKNLILSSKGGDKTTIIDNLISVFGNNNNKNLLPLEIEISEDINLSGFISSYSFGLGRSSPDRQFLYVNKRPIVFKKLSKIINEIYKSFNHVQYPTFIINLVINPNLIDVNLIPDKTNILIHNESEVLELIREKLLEFYDTQDNVIIPKNENSQLKSFVSDNEGAELELEQKDEEKEEEPKLFVDDDLDLDYPVAKKSTTPDKVELVPKSTPEASNLLGITLIDPLDFQQDKRLEMQTLQSEPLPENQDLETQSQVQSSNHVNQEFSHAHESSSLNLTEFSMRAEDDTCNHEDKHGENFFPVQDQSVDNITIDIGEKRFEDERPAKRFKKNKGSTLYKQQATCSSQHILGSLENLKKFETTSPITKPEVQVNPDLEEAAIYHISKQDFLDMKLIGQFNLGFILVNHNSNLFIIDQHASDEKFNFEKLMSNFQIKHQPLMMPINLDLNIIDEMLVLDNQEIFNNNGFKLTINDNNSAGKRISLVSLPVYKNSMFTVDDFHELINLINEQPNNKNLKISKIRKILAMKACRSSIMIGSSLKKSKMNEIVKNLSTLDKPWNCPHGRPTMRHLIESKNLTYNYQDYEL</sequence>
<feature type="region of interest" description="Disordered" evidence="3">
    <location>
        <begin position="447"/>
        <end position="479"/>
    </location>
</feature>
<evidence type="ECO:0000313" key="6">
    <source>
        <dbReference type="EMBL" id="EER35218.1"/>
    </source>
</evidence>
<dbReference type="GeneID" id="8297177"/>
<evidence type="ECO:0000259" key="5">
    <source>
        <dbReference type="SMART" id="SM01340"/>
    </source>
</evidence>
<gene>
    <name evidence="6" type="ORF">CTRG_02080</name>
</gene>
<dbReference type="GO" id="GO:0016887">
    <property type="term" value="F:ATP hydrolysis activity"/>
    <property type="evidence" value="ECO:0007669"/>
    <property type="project" value="EnsemblFungi"/>
</dbReference>
<dbReference type="SUPFAM" id="SSF55874">
    <property type="entry name" value="ATPase domain of HSP90 chaperone/DNA topoisomerase II/histidine kinase"/>
    <property type="match status" value="1"/>
</dbReference>
<dbReference type="GO" id="GO:0140664">
    <property type="term" value="F:ATP-dependent DNA damage sensor activity"/>
    <property type="evidence" value="ECO:0007669"/>
    <property type="project" value="InterPro"/>
</dbReference>
<dbReference type="Gene3D" id="3.30.1370.100">
    <property type="entry name" value="MutL, C-terminal domain, regulatory subdomain"/>
    <property type="match status" value="1"/>
</dbReference>
<dbReference type="SMART" id="SM01340">
    <property type="entry name" value="DNA_mis_repair"/>
    <property type="match status" value="1"/>
</dbReference>
<dbReference type="FunFam" id="3.30.565.10:FF:000017">
    <property type="entry name" value="PMS1 homolog 1, mismatch repair system component"/>
    <property type="match status" value="1"/>
</dbReference>
<dbReference type="KEGG" id="ctp:CTRG_02080"/>
<organism evidence="6 7">
    <name type="scientific">Candida tropicalis (strain ATCC MYA-3404 / T1)</name>
    <name type="common">Yeast</name>
    <dbReference type="NCBI Taxonomy" id="294747"/>
    <lineage>
        <taxon>Eukaryota</taxon>
        <taxon>Fungi</taxon>
        <taxon>Dikarya</taxon>
        <taxon>Ascomycota</taxon>
        <taxon>Saccharomycotina</taxon>
        <taxon>Pichiomycetes</taxon>
        <taxon>Debaryomycetaceae</taxon>
        <taxon>Candida/Lodderomyces clade</taxon>
        <taxon>Candida</taxon>
    </lineage>
</organism>
<dbReference type="InterPro" id="IPR014721">
    <property type="entry name" value="Ribsml_uS5_D2-typ_fold_subgr"/>
</dbReference>
<dbReference type="SUPFAM" id="SSF118116">
    <property type="entry name" value="DNA mismatch repair protein MutL"/>
    <property type="match status" value="1"/>
</dbReference>
<dbReference type="InterPro" id="IPR042120">
    <property type="entry name" value="MutL_C_dimsub"/>
</dbReference>
<evidence type="ECO:0000259" key="4">
    <source>
        <dbReference type="SMART" id="SM00853"/>
    </source>
</evidence>
<dbReference type="NCBIfam" id="TIGR00585">
    <property type="entry name" value="mutl"/>
    <property type="match status" value="1"/>
</dbReference>
<dbReference type="STRING" id="294747.C5M5A2"/>
<dbReference type="SUPFAM" id="SSF54211">
    <property type="entry name" value="Ribosomal protein S5 domain 2-like"/>
    <property type="match status" value="1"/>
</dbReference>
<evidence type="ECO:0000256" key="2">
    <source>
        <dbReference type="ARBA" id="ARBA00022763"/>
    </source>
</evidence>
<dbReference type="GO" id="GO:0000404">
    <property type="term" value="F:heteroduplex DNA loop binding"/>
    <property type="evidence" value="ECO:0007669"/>
    <property type="project" value="EnsemblFungi"/>
</dbReference>
<evidence type="ECO:0000313" key="7">
    <source>
        <dbReference type="Proteomes" id="UP000002037"/>
    </source>
</evidence>
<dbReference type="PANTHER" id="PTHR10073">
    <property type="entry name" value="DNA MISMATCH REPAIR PROTEIN MLH, PMS, MUTL"/>
    <property type="match status" value="1"/>
</dbReference>
<dbReference type="GO" id="GO:0032389">
    <property type="term" value="C:MutLalpha complex"/>
    <property type="evidence" value="ECO:0007669"/>
    <property type="project" value="EnsemblFungi"/>
</dbReference>
<dbReference type="Gene3D" id="3.30.230.10">
    <property type="match status" value="1"/>
</dbReference>
<dbReference type="InterPro" id="IPR042121">
    <property type="entry name" value="MutL_C_regsub"/>
</dbReference>
<dbReference type="eggNOG" id="KOG1978">
    <property type="taxonomic scope" value="Eukaryota"/>
</dbReference>
<dbReference type="FunFam" id="3.30.1370.100:FF:000001">
    <property type="entry name" value="Mismatch repair endonuclease pms1, putative"/>
    <property type="match status" value="1"/>
</dbReference>
<dbReference type="CDD" id="cd03484">
    <property type="entry name" value="MutL_Trans_hPMS_2_like"/>
    <property type="match status" value="1"/>
</dbReference>
<dbReference type="GO" id="GO:0003697">
    <property type="term" value="F:single-stranded DNA binding"/>
    <property type="evidence" value="ECO:0007669"/>
    <property type="project" value="EnsemblFungi"/>
</dbReference>
<protein>
    <recommendedName>
        <fullName evidence="8">DNA mismatch repair protein PMS1</fullName>
    </recommendedName>
</protein>
<reference evidence="6 7" key="1">
    <citation type="journal article" date="2009" name="Nature">
        <title>Evolution of pathogenicity and sexual reproduction in eight Candida genomes.</title>
        <authorList>
            <person name="Butler G."/>
            <person name="Rasmussen M.D."/>
            <person name="Lin M.F."/>
            <person name="Santos M.A."/>
            <person name="Sakthikumar S."/>
            <person name="Munro C.A."/>
            <person name="Rheinbay E."/>
            <person name="Grabherr M."/>
            <person name="Forche A."/>
            <person name="Reedy J.L."/>
            <person name="Agrafioti I."/>
            <person name="Arnaud M.B."/>
            <person name="Bates S."/>
            <person name="Brown A.J."/>
            <person name="Brunke S."/>
            <person name="Costanzo M.C."/>
            <person name="Fitzpatrick D.A."/>
            <person name="de Groot P.W."/>
            <person name="Harris D."/>
            <person name="Hoyer L.L."/>
            <person name="Hube B."/>
            <person name="Klis F.M."/>
            <person name="Kodira C."/>
            <person name="Lennard N."/>
            <person name="Logue M.E."/>
            <person name="Martin R."/>
            <person name="Neiman A.M."/>
            <person name="Nikolaou E."/>
            <person name="Quail M.A."/>
            <person name="Quinn J."/>
            <person name="Santos M.C."/>
            <person name="Schmitzberger F.F."/>
            <person name="Sherlock G."/>
            <person name="Shah P."/>
            <person name="Silverstein K.A."/>
            <person name="Skrzypek M.S."/>
            <person name="Soll D."/>
            <person name="Staggs R."/>
            <person name="Stansfield I."/>
            <person name="Stumpf M.P."/>
            <person name="Sudbery P.E."/>
            <person name="Srikantha T."/>
            <person name="Zeng Q."/>
            <person name="Berman J."/>
            <person name="Berriman M."/>
            <person name="Heitman J."/>
            <person name="Gow N.A."/>
            <person name="Lorenz M.C."/>
            <person name="Birren B.W."/>
            <person name="Kellis M."/>
            <person name="Cuomo C.A."/>
        </authorList>
    </citation>
    <scope>NUCLEOTIDE SEQUENCE [LARGE SCALE GENOMIC DNA]</scope>
    <source>
        <strain evidence="7">ATCC MYA-3404 / T1</strain>
    </source>
</reference>
<dbReference type="AlphaFoldDB" id="C5M5A2"/>
<dbReference type="InterPro" id="IPR036890">
    <property type="entry name" value="HATPase_C_sf"/>
</dbReference>
<keyword evidence="2" id="KW-0227">DNA damage</keyword>
<dbReference type="VEuPathDB" id="FungiDB:CTRG_02080"/>
<dbReference type="Proteomes" id="UP000002037">
    <property type="component" value="Unassembled WGS sequence"/>
</dbReference>
<feature type="compositionally biased region" description="Low complexity" evidence="3">
    <location>
        <begin position="458"/>
        <end position="469"/>
    </location>
</feature>
<dbReference type="InterPro" id="IPR014790">
    <property type="entry name" value="MutL_C"/>
</dbReference>
<dbReference type="RefSeq" id="XP_002547773.1">
    <property type="nucleotide sequence ID" value="XM_002547727.1"/>
</dbReference>
<dbReference type="Pfam" id="PF01119">
    <property type="entry name" value="DNA_mis_repair"/>
    <property type="match status" value="1"/>
</dbReference>
<dbReference type="CDD" id="cd16926">
    <property type="entry name" value="HATPase_MutL-MLH-PMS-like"/>
    <property type="match status" value="1"/>
</dbReference>
<dbReference type="HOGENOM" id="CLU_004131_0_2_1"/>
<dbReference type="GO" id="GO:0032139">
    <property type="term" value="F:dinucleotide insertion or deletion binding"/>
    <property type="evidence" value="ECO:0007669"/>
    <property type="project" value="EnsemblFungi"/>
</dbReference>
<evidence type="ECO:0000256" key="1">
    <source>
        <dbReference type="ARBA" id="ARBA00006082"/>
    </source>
</evidence>
<comment type="similarity">
    <text evidence="1">Belongs to the DNA mismatch repair MutL/HexB family.</text>
</comment>
<dbReference type="InterPro" id="IPR038973">
    <property type="entry name" value="MutL/Mlh/Pms-like"/>
</dbReference>
<dbReference type="GO" id="GO:0005524">
    <property type="term" value="F:ATP binding"/>
    <property type="evidence" value="ECO:0007669"/>
    <property type="project" value="EnsemblFungi"/>
</dbReference>
<dbReference type="Gene3D" id="3.30.565.10">
    <property type="entry name" value="Histidine kinase-like ATPase, C-terminal domain"/>
    <property type="match status" value="1"/>
</dbReference>
<dbReference type="GO" id="GO:0000710">
    <property type="term" value="P:meiotic mismatch repair"/>
    <property type="evidence" value="ECO:0007669"/>
    <property type="project" value="EnsemblFungi"/>
</dbReference>
<keyword evidence="7" id="KW-1185">Reference proteome</keyword>
<accession>C5M5A2</accession>
<dbReference type="InterPro" id="IPR013507">
    <property type="entry name" value="DNA_mismatch_S5_2-like"/>
</dbReference>
<dbReference type="InterPro" id="IPR020568">
    <property type="entry name" value="Ribosomal_Su5_D2-typ_SF"/>
</dbReference>
<feature type="domain" description="DNA mismatch repair protein S5" evidence="5">
    <location>
        <begin position="225"/>
        <end position="345"/>
    </location>
</feature>
<dbReference type="InterPro" id="IPR014762">
    <property type="entry name" value="DNA_mismatch_repair_CS"/>
</dbReference>
<dbReference type="Gene3D" id="3.30.1540.20">
    <property type="entry name" value="MutL, C-terminal domain, dimerisation subdomain"/>
    <property type="match status" value="1"/>
</dbReference>
<proteinExistence type="inferred from homology"/>
<dbReference type="OrthoDB" id="10263226at2759"/>
<dbReference type="InterPro" id="IPR037198">
    <property type="entry name" value="MutL_C_sf"/>
</dbReference>
<dbReference type="Pfam" id="PF08676">
    <property type="entry name" value="MutL_C"/>
    <property type="match status" value="1"/>
</dbReference>
<dbReference type="InterPro" id="IPR002099">
    <property type="entry name" value="MutL/Mlh/PMS"/>
</dbReference>
<evidence type="ECO:0000256" key="3">
    <source>
        <dbReference type="SAM" id="MobiDB-lite"/>
    </source>
</evidence>
<dbReference type="PANTHER" id="PTHR10073:SF52">
    <property type="entry name" value="MISMATCH REPAIR ENDONUCLEASE PMS2"/>
    <property type="match status" value="1"/>
</dbReference>
<dbReference type="PROSITE" id="PS00058">
    <property type="entry name" value="DNA_MISMATCH_REPAIR_1"/>
    <property type="match status" value="1"/>
</dbReference>
<feature type="domain" description="MutL C-terminal dimerisation" evidence="4">
    <location>
        <begin position="598"/>
        <end position="743"/>
    </location>
</feature>
<dbReference type="Pfam" id="PF13589">
    <property type="entry name" value="HATPase_c_3"/>
    <property type="match status" value="1"/>
</dbReference>
<dbReference type="EMBL" id="GG692396">
    <property type="protein sequence ID" value="EER35218.1"/>
    <property type="molecule type" value="Genomic_DNA"/>
</dbReference>
<dbReference type="SMART" id="SM00853">
    <property type="entry name" value="MutL_C"/>
    <property type="match status" value="1"/>
</dbReference>
<evidence type="ECO:0008006" key="8">
    <source>
        <dbReference type="Google" id="ProtNLM"/>
    </source>
</evidence>